<dbReference type="EnsemblBacteria" id="CAQ45392">
    <property type="protein sequence ID" value="CAQ45392"/>
    <property type="gene ID" value="Smlt1868"/>
</dbReference>
<evidence type="ECO:0000256" key="3">
    <source>
        <dbReference type="ARBA" id="ARBA00022801"/>
    </source>
</evidence>
<sequence>MTLLPHMAARIFGAPLLIHRPKLEVILAVLGPRIGLSESGTPIPVPATRSPPTTDGGIAVLPIYGTLVRRAVGLEAASGLTSYQELATQLDAAIADPSVAAIVLDIDSPGGESGGVFDLADRVRAAARIKPVWALANDMAYSAAYALGSAANRFFVTRTGGVGSIGVIAMHADQSVRDAQDGVRYTTVFAGARKNDLNPHEPISDEAHAFLKSEVDRIYSLFVDTVASHRGLTGDAVRATEAGVFFGQDAVAAGLADAVGTFDDLLAELTAALSPPPALAAAALASLHSPRLEHFMNEPETTADPGVGADPDRVANATPPRTIEDAQEIAELCALAGCPERIAGFLAARTSAVAVRGHLLAVRATGQEINSLITPSAATTATQSLNDNPLVQAARARAGQEK</sequence>
<dbReference type="Pfam" id="PF01343">
    <property type="entry name" value="Peptidase_S49"/>
    <property type="match status" value="1"/>
</dbReference>
<dbReference type="CDD" id="cd07022">
    <property type="entry name" value="S49_Sppa_36K_type"/>
    <property type="match status" value="1"/>
</dbReference>
<keyword evidence="7" id="KW-1185">Reference proteome</keyword>
<dbReference type="AlphaFoldDB" id="B2FM24"/>
<evidence type="ECO:0000256" key="4">
    <source>
        <dbReference type="ARBA" id="ARBA00022825"/>
    </source>
</evidence>
<feature type="domain" description="Peptidase S49" evidence="5">
    <location>
        <begin position="127"/>
        <end position="270"/>
    </location>
</feature>
<keyword evidence="2" id="KW-0645">Protease</keyword>
<evidence type="ECO:0000256" key="1">
    <source>
        <dbReference type="ARBA" id="ARBA00008683"/>
    </source>
</evidence>
<reference evidence="6 7" key="1">
    <citation type="journal article" date="2008" name="Genome Biol.">
        <title>The complete genome, comparative and functional analysis of Stenotrophomonas maltophilia reveals an organism heavily shielded by drug resistance determinants.</title>
        <authorList>
            <person name="Crossman L.C."/>
            <person name="Gould V.C."/>
            <person name="Dow J.M."/>
            <person name="Vernikos G.S."/>
            <person name="Okazaki A."/>
            <person name="Sebaihia M."/>
            <person name="Saunders D."/>
            <person name="Arrowsmith C."/>
            <person name="Carver T."/>
            <person name="Peters N."/>
            <person name="Adlem E."/>
            <person name="Kerhornou A."/>
            <person name="Lord A."/>
            <person name="Murphy L."/>
            <person name="Seeger K."/>
            <person name="Squares R."/>
            <person name="Rutter S."/>
            <person name="Quail M.A."/>
            <person name="Rajandream M.A."/>
            <person name="Harris D."/>
            <person name="Churcher C."/>
            <person name="Bentley S.D."/>
            <person name="Parkhill J."/>
            <person name="Thomson N.R."/>
            <person name="Avison M.B."/>
        </authorList>
    </citation>
    <scope>NUCLEOTIDE SEQUENCE [LARGE SCALE GENOMIC DNA]</scope>
    <source>
        <strain evidence="6 7">K279a</strain>
    </source>
</reference>
<accession>B2FM24</accession>
<dbReference type="eggNOG" id="COG0616">
    <property type="taxonomic scope" value="Bacteria"/>
</dbReference>
<dbReference type="PANTHER" id="PTHR33209">
    <property type="entry name" value="PROTEASE 4"/>
    <property type="match status" value="1"/>
</dbReference>
<dbReference type="PANTHER" id="PTHR33209:SF1">
    <property type="entry name" value="PEPTIDASE S49 DOMAIN-CONTAINING PROTEIN"/>
    <property type="match status" value="1"/>
</dbReference>
<comment type="similarity">
    <text evidence="1">Belongs to the peptidase S49 family.</text>
</comment>
<dbReference type="MEROPS" id="S49.003"/>
<evidence type="ECO:0000313" key="6">
    <source>
        <dbReference type="EMBL" id="CAQ45392.1"/>
    </source>
</evidence>
<gene>
    <name evidence="6" type="ordered locus">Smlt1868</name>
</gene>
<dbReference type="KEGG" id="sml:Smlt1868"/>
<dbReference type="InterPro" id="IPR002142">
    <property type="entry name" value="Peptidase_S49"/>
</dbReference>
<dbReference type="PATRIC" id="fig|522373.3.peg.1791"/>
<dbReference type="Gene3D" id="3.90.226.10">
    <property type="entry name" value="2-enoyl-CoA Hydratase, Chain A, domain 1"/>
    <property type="match status" value="1"/>
</dbReference>
<proteinExistence type="inferred from homology"/>
<protein>
    <submittedName>
        <fullName evidence="6">Head-tail preconnector protein</fullName>
    </submittedName>
</protein>
<dbReference type="SUPFAM" id="SSF52096">
    <property type="entry name" value="ClpP/crotonase"/>
    <property type="match status" value="1"/>
</dbReference>
<dbReference type="InterPro" id="IPR033855">
    <property type="entry name" value="Protein_C"/>
</dbReference>
<dbReference type="HOGENOM" id="CLU_046540_4_0_6"/>
<dbReference type="EMBL" id="AM743169">
    <property type="protein sequence ID" value="CAQ45392.1"/>
    <property type="molecule type" value="Genomic_DNA"/>
</dbReference>
<evidence type="ECO:0000313" key="7">
    <source>
        <dbReference type="Proteomes" id="UP000008840"/>
    </source>
</evidence>
<organism evidence="6 7">
    <name type="scientific">Stenotrophomonas maltophilia (strain K279a)</name>
    <dbReference type="NCBI Taxonomy" id="522373"/>
    <lineage>
        <taxon>Bacteria</taxon>
        <taxon>Pseudomonadati</taxon>
        <taxon>Pseudomonadota</taxon>
        <taxon>Gammaproteobacteria</taxon>
        <taxon>Lysobacterales</taxon>
        <taxon>Lysobacteraceae</taxon>
        <taxon>Stenotrophomonas</taxon>
        <taxon>Stenotrophomonas maltophilia group</taxon>
    </lineage>
</organism>
<dbReference type="Proteomes" id="UP000008840">
    <property type="component" value="Chromosome"/>
</dbReference>
<dbReference type="Gene3D" id="6.20.330.10">
    <property type="match status" value="1"/>
</dbReference>
<keyword evidence="3" id="KW-0378">Hydrolase</keyword>
<evidence type="ECO:0000256" key="2">
    <source>
        <dbReference type="ARBA" id="ARBA00022670"/>
    </source>
</evidence>
<evidence type="ECO:0000259" key="5">
    <source>
        <dbReference type="Pfam" id="PF01343"/>
    </source>
</evidence>
<name>B2FM24_STRMK</name>
<dbReference type="InterPro" id="IPR029045">
    <property type="entry name" value="ClpP/crotonase-like_dom_sf"/>
</dbReference>
<dbReference type="RefSeq" id="WP_012479824.1">
    <property type="nucleotide sequence ID" value="NC_010943.1"/>
</dbReference>
<dbReference type="GO" id="GO:0006508">
    <property type="term" value="P:proteolysis"/>
    <property type="evidence" value="ECO:0007669"/>
    <property type="project" value="UniProtKB-KW"/>
</dbReference>
<dbReference type="GO" id="GO:0008236">
    <property type="term" value="F:serine-type peptidase activity"/>
    <property type="evidence" value="ECO:0007669"/>
    <property type="project" value="UniProtKB-KW"/>
</dbReference>
<keyword evidence="4" id="KW-0720">Serine protease</keyword>